<dbReference type="InterPro" id="IPR050343">
    <property type="entry name" value="RsuA_PseudoU_synthase"/>
</dbReference>
<dbReference type="InterPro" id="IPR006145">
    <property type="entry name" value="PsdUridine_synth_RsuA/RluA"/>
</dbReference>
<comment type="caution">
    <text evidence="7">The sequence shown here is derived from an EMBL/GenBank/DDBJ whole genome shotgun (WGS) entry which is preliminary data.</text>
</comment>
<evidence type="ECO:0000256" key="3">
    <source>
        <dbReference type="PROSITE-ProRule" id="PRU00182"/>
    </source>
</evidence>
<accession>A0ABX1G9A2</accession>
<name>A0ABX1G9A2_9MICC</name>
<dbReference type="RefSeq" id="WP_168152950.1">
    <property type="nucleotide sequence ID" value="NZ_JAAWVT010000009.1"/>
</dbReference>
<feature type="region of interest" description="Disordered" evidence="5">
    <location>
        <begin position="1"/>
        <end position="125"/>
    </location>
</feature>
<dbReference type="CDD" id="cd02870">
    <property type="entry name" value="PseudoU_synth_RsuA_like"/>
    <property type="match status" value="1"/>
</dbReference>
<dbReference type="InterPro" id="IPR020094">
    <property type="entry name" value="TruA/RsuA/RluB/E/F_N"/>
</dbReference>
<protein>
    <recommendedName>
        <fullName evidence="4">Pseudouridine synthase</fullName>
        <ecNumber evidence="4">5.4.99.-</ecNumber>
    </recommendedName>
</protein>
<dbReference type="NCBIfam" id="TIGR00093">
    <property type="entry name" value="pseudouridine synthase"/>
    <property type="match status" value="1"/>
</dbReference>
<dbReference type="Gene3D" id="3.30.70.580">
    <property type="entry name" value="Pseudouridine synthase I, catalytic domain, N-terminal subdomain"/>
    <property type="match status" value="1"/>
</dbReference>
<dbReference type="Pfam" id="PF00849">
    <property type="entry name" value="PseudoU_synth_2"/>
    <property type="match status" value="1"/>
</dbReference>
<dbReference type="SMART" id="SM00363">
    <property type="entry name" value="S4"/>
    <property type="match status" value="1"/>
</dbReference>
<dbReference type="SUPFAM" id="SSF55120">
    <property type="entry name" value="Pseudouridine synthase"/>
    <property type="match status" value="1"/>
</dbReference>
<dbReference type="InterPro" id="IPR002942">
    <property type="entry name" value="S4_RNA-bd"/>
</dbReference>
<dbReference type="InterPro" id="IPR018496">
    <property type="entry name" value="PsdUridine_synth_RsuA/RluB_CS"/>
</dbReference>
<dbReference type="PROSITE" id="PS50889">
    <property type="entry name" value="S4"/>
    <property type="match status" value="1"/>
</dbReference>
<comment type="similarity">
    <text evidence="1 4">Belongs to the pseudouridine synthase RsuA family.</text>
</comment>
<keyword evidence="2 4" id="KW-0413">Isomerase</keyword>
<dbReference type="Gene3D" id="3.10.290.10">
    <property type="entry name" value="RNA-binding S4 domain"/>
    <property type="match status" value="1"/>
</dbReference>
<organism evidence="7 8">
    <name type="scientific">Paeniglutamicibacter terrestris</name>
    <dbReference type="NCBI Taxonomy" id="2723403"/>
    <lineage>
        <taxon>Bacteria</taxon>
        <taxon>Bacillati</taxon>
        <taxon>Actinomycetota</taxon>
        <taxon>Actinomycetes</taxon>
        <taxon>Micrococcales</taxon>
        <taxon>Micrococcaceae</taxon>
        <taxon>Paeniglutamicibacter</taxon>
    </lineage>
</organism>
<dbReference type="Gene3D" id="3.30.70.1560">
    <property type="entry name" value="Alpha-L RNA-binding motif"/>
    <property type="match status" value="1"/>
</dbReference>
<feature type="domain" description="RNA-binding S4" evidence="6">
    <location>
        <begin position="130"/>
        <end position="187"/>
    </location>
</feature>
<reference evidence="7 8" key="1">
    <citation type="submission" date="2020-04" db="EMBL/GenBank/DDBJ databases">
        <title>Paeniglutamicibacter sp. ANT13_2, a novel actinomycete isolated from sediment in Antarctica.</title>
        <authorList>
            <person name="Sakdapetsiri C."/>
            <person name="Pinyakong O."/>
        </authorList>
    </citation>
    <scope>NUCLEOTIDE SEQUENCE [LARGE SCALE GENOMIC DNA]</scope>
    <source>
        <strain evidence="7 8">ANT13_2</strain>
    </source>
</reference>
<sequence>MNQGSRPSRGNQRPQGSGSGSGNGRGRGATGAGRSNDNPRSSSPRSSSDRSSNPRSGAERGTESSAGSWSKAHGGPKQGKKSGAPAKKYGGPKAFGKERFGQNLGPVTSERTRPTQRAQAAAAHSDLEGVRLQKVMANAGVASRRVCEEMIANGRVEVNGVLITEPGVRIDPEHDSVHVDGMRLQLNADLKYFVFNKPRNVVSTMEDPEGRKCISDFMRKKNQERLFHVGRLDFATEGLLLLTNDGEAANRLAHPSFEVPKTYLVQVRGPMANGIGATMKKGIKLEDGWQSVDSFKLVDSTPGHVLVEVVLHSGRNRIVRRLFEEVGHPVTRLVRVQVGPIRLGDQKQGTIRPLGNQEVGHLLAMVGM</sequence>
<dbReference type="InterPro" id="IPR020103">
    <property type="entry name" value="PsdUridine_synth_cat_dom_sf"/>
</dbReference>
<feature type="compositionally biased region" description="Low complexity" evidence="5">
    <location>
        <begin position="32"/>
        <end position="56"/>
    </location>
</feature>
<dbReference type="EMBL" id="JAAWVT010000009">
    <property type="protein sequence ID" value="NKG22151.1"/>
    <property type="molecule type" value="Genomic_DNA"/>
</dbReference>
<dbReference type="Pfam" id="PF01479">
    <property type="entry name" value="S4"/>
    <property type="match status" value="1"/>
</dbReference>
<dbReference type="PROSITE" id="PS01149">
    <property type="entry name" value="PSI_RSU"/>
    <property type="match status" value="1"/>
</dbReference>
<dbReference type="Proteomes" id="UP000746595">
    <property type="component" value="Unassembled WGS sequence"/>
</dbReference>
<evidence type="ECO:0000259" key="6">
    <source>
        <dbReference type="SMART" id="SM00363"/>
    </source>
</evidence>
<evidence type="ECO:0000256" key="4">
    <source>
        <dbReference type="RuleBase" id="RU003887"/>
    </source>
</evidence>
<dbReference type="CDD" id="cd00165">
    <property type="entry name" value="S4"/>
    <property type="match status" value="1"/>
</dbReference>
<gene>
    <name evidence="7" type="ORF">HED64_15740</name>
</gene>
<proteinExistence type="inferred from homology"/>
<dbReference type="SUPFAM" id="SSF55174">
    <property type="entry name" value="Alpha-L RNA-binding motif"/>
    <property type="match status" value="1"/>
</dbReference>
<keyword evidence="8" id="KW-1185">Reference proteome</keyword>
<dbReference type="InterPro" id="IPR036986">
    <property type="entry name" value="S4_RNA-bd_sf"/>
</dbReference>
<evidence type="ECO:0000313" key="7">
    <source>
        <dbReference type="EMBL" id="NKG22151.1"/>
    </source>
</evidence>
<evidence type="ECO:0000256" key="1">
    <source>
        <dbReference type="ARBA" id="ARBA00008348"/>
    </source>
</evidence>
<dbReference type="InterPro" id="IPR000748">
    <property type="entry name" value="PsdUridine_synth_RsuA/RluB/E/F"/>
</dbReference>
<evidence type="ECO:0000256" key="2">
    <source>
        <dbReference type="ARBA" id="ARBA00023235"/>
    </source>
</evidence>
<evidence type="ECO:0000313" key="8">
    <source>
        <dbReference type="Proteomes" id="UP000746595"/>
    </source>
</evidence>
<dbReference type="InterPro" id="IPR042092">
    <property type="entry name" value="PsdUridine_s_RsuA/RluB/E/F_cat"/>
</dbReference>
<feature type="compositionally biased region" description="Gly residues" evidence="5">
    <location>
        <begin position="17"/>
        <end position="31"/>
    </location>
</feature>
<evidence type="ECO:0000256" key="5">
    <source>
        <dbReference type="SAM" id="MobiDB-lite"/>
    </source>
</evidence>
<dbReference type="PANTHER" id="PTHR47683">
    <property type="entry name" value="PSEUDOURIDINE SYNTHASE FAMILY PROTEIN-RELATED"/>
    <property type="match status" value="1"/>
</dbReference>
<keyword evidence="3" id="KW-0694">RNA-binding</keyword>
<dbReference type="EC" id="5.4.99.-" evidence="4"/>
<dbReference type="PANTHER" id="PTHR47683:SF2">
    <property type="entry name" value="RNA-BINDING S4 DOMAIN-CONTAINING PROTEIN"/>
    <property type="match status" value="1"/>
</dbReference>